<keyword evidence="3" id="KW-1185">Reference proteome</keyword>
<accession>E5ACU7</accession>
<dbReference type="Proteomes" id="UP000002668">
    <property type="component" value="Genome"/>
</dbReference>
<proteinExistence type="predicted"/>
<sequence length="229" mass="23834">MMLNTTILAVHLLLASTLAAPPHDALNLDAAALTPPAVSTLTTTVVSIGDGTAEPDVLENEEGVTTVTTTITSTATFPAPPPAPSSPPSTISRHLPVLTSFYSAIPDPPTPLTLQPSANGTMARSFNWPTSYSITPTTTYNNGSLPPATISLAASSLFTVSAFRATSMPPLESTSAPLVNASLPATALESTTPTSARRVADVEAVAWAGMDGALQWEERRRLERGERRG</sequence>
<feature type="chain" id="PRO_5003195238" evidence="1">
    <location>
        <begin position="20"/>
        <end position="229"/>
    </location>
</feature>
<evidence type="ECO:0000256" key="1">
    <source>
        <dbReference type="SAM" id="SignalP"/>
    </source>
</evidence>
<gene>
    <name evidence="2" type="ORF">LEMA_P010860.1</name>
</gene>
<dbReference type="AlphaFoldDB" id="E5ACU7"/>
<dbReference type="InParanoid" id="E5ACU7"/>
<protein>
    <submittedName>
        <fullName evidence="2">Predicted protein</fullName>
    </submittedName>
</protein>
<dbReference type="VEuPathDB" id="FungiDB:LEMA_P010860.1"/>
<keyword evidence="1" id="KW-0732">Signal</keyword>
<dbReference type="EMBL" id="FP929139">
    <property type="protein sequence ID" value="CBY02299.1"/>
    <property type="molecule type" value="Genomic_DNA"/>
</dbReference>
<evidence type="ECO:0000313" key="2">
    <source>
        <dbReference type="EMBL" id="CBY02299.1"/>
    </source>
</evidence>
<evidence type="ECO:0000313" key="3">
    <source>
        <dbReference type="Proteomes" id="UP000002668"/>
    </source>
</evidence>
<reference evidence="3" key="1">
    <citation type="journal article" date="2011" name="Nat. Commun.">
        <title>Effector diversification within compartments of the Leptosphaeria maculans genome affected by Repeat-Induced Point mutations.</title>
        <authorList>
            <person name="Rouxel T."/>
            <person name="Grandaubert J."/>
            <person name="Hane J.K."/>
            <person name="Hoede C."/>
            <person name="van de Wouw A.P."/>
            <person name="Couloux A."/>
            <person name="Dominguez V."/>
            <person name="Anthouard V."/>
            <person name="Bally P."/>
            <person name="Bourras S."/>
            <person name="Cozijnsen A.J."/>
            <person name="Ciuffetti L.M."/>
            <person name="Degrave A."/>
            <person name="Dilmaghani A."/>
            <person name="Duret L."/>
            <person name="Fudal I."/>
            <person name="Goodwin S.B."/>
            <person name="Gout L."/>
            <person name="Glaser N."/>
            <person name="Linglin J."/>
            <person name="Kema G.H.J."/>
            <person name="Lapalu N."/>
            <person name="Lawrence C.B."/>
            <person name="May K."/>
            <person name="Meyer M."/>
            <person name="Ollivier B."/>
            <person name="Poulain J."/>
            <person name="Schoch C.L."/>
            <person name="Simon A."/>
            <person name="Spatafora J.W."/>
            <person name="Stachowiak A."/>
            <person name="Turgeon B.G."/>
            <person name="Tyler B.M."/>
            <person name="Vincent D."/>
            <person name="Weissenbach J."/>
            <person name="Amselem J."/>
            <person name="Quesneville H."/>
            <person name="Oliver R.P."/>
            <person name="Wincker P."/>
            <person name="Balesdent M.-H."/>
            <person name="Howlett B.J."/>
        </authorList>
    </citation>
    <scope>NUCLEOTIDE SEQUENCE [LARGE SCALE GENOMIC DNA]</scope>
    <source>
        <strain evidence="3">JN3 / isolate v23.1.3 / race Av1-4-5-6-7-8</strain>
    </source>
</reference>
<feature type="signal peptide" evidence="1">
    <location>
        <begin position="1"/>
        <end position="19"/>
    </location>
</feature>
<organism evidence="2 3">
    <name type="scientific">Leptosphaeria maculans (strain JN3 / isolate v23.1.3 / race Av1-4-5-6-7-8)</name>
    <name type="common">Blackleg fungus</name>
    <name type="synonym">Phoma lingam</name>
    <dbReference type="NCBI Taxonomy" id="985895"/>
    <lineage>
        <taxon>Eukaryota</taxon>
        <taxon>Fungi</taxon>
        <taxon>Dikarya</taxon>
        <taxon>Ascomycota</taxon>
        <taxon>Pezizomycotina</taxon>
        <taxon>Dothideomycetes</taxon>
        <taxon>Pleosporomycetidae</taxon>
        <taxon>Pleosporales</taxon>
        <taxon>Pleosporineae</taxon>
        <taxon>Leptosphaeriaceae</taxon>
        <taxon>Plenodomus</taxon>
        <taxon>Plenodomus lingam/Leptosphaeria maculans species complex</taxon>
    </lineage>
</organism>
<dbReference type="HOGENOM" id="CLU_1210021_0_0_1"/>
<name>E5ACU7_LEPMJ</name>